<dbReference type="InterPro" id="IPR007267">
    <property type="entry name" value="GtrA_DPMS_TM"/>
</dbReference>
<reference evidence="8 9" key="1">
    <citation type="journal article" date="2011" name="EMBO J.">
        <title>Structural diversity of bacterial flagellar motors.</title>
        <authorList>
            <person name="Chen S."/>
            <person name="Beeby M."/>
            <person name="Murphy G.E."/>
            <person name="Leadbetter J.R."/>
            <person name="Hendrixson D.R."/>
            <person name="Briegel A."/>
            <person name="Li Z."/>
            <person name="Shi J."/>
            <person name="Tocheva E.I."/>
            <person name="Muller A."/>
            <person name="Dobro M.J."/>
            <person name="Jensen G.J."/>
        </authorList>
    </citation>
    <scope>NUCLEOTIDE SEQUENCE [LARGE SCALE GENOMIC DNA]</scope>
    <source>
        <strain evidence="8 9">DSM 6540</strain>
    </source>
</reference>
<dbReference type="InterPro" id="IPR051401">
    <property type="entry name" value="GtrA_CellWall_Glycosyl"/>
</dbReference>
<evidence type="ECO:0000256" key="6">
    <source>
        <dbReference type="SAM" id="Phobius"/>
    </source>
</evidence>
<evidence type="ECO:0000256" key="4">
    <source>
        <dbReference type="ARBA" id="ARBA00022989"/>
    </source>
</evidence>
<protein>
    <submittedName>
        <fullName evidence="8">GtrA family protein</fullName>
    </submittedName>
</protein>
<evidence type="ECO:0000256" key="3">
    <source>
        <dbReference type="ARBA" id="ARBA00022692"/>
    </source>
</evidence>
<feature type="domain" description="GtrA/DPMS transmembrane" evidence="7">
    <location>
        <begin position="7"/>
        <end position="122"/>
    </location>
</feature>
<dbReference type="GO" id="GO:0000271">
    <property type="term" value="P:polysaccharide biosynthetic process"/>
    <property type="evidence" value="ECO:0007669"/>
    <property type="project" value="InterPro"/>
</dbReference>
<comment type="caution">
    <text evidence="8">The sequence shown here is derived from an EMBL/GenBank/DDBJ whole genome shotgun (WGS) entry which is preliminary data.</text>
</comment>
<comment type="similarity">
    <text evidence="2">Belongs to the GtrA family.</text>
</comment>
<feature type="transmembrane region" description="Helical" evidence="6">
    <location>
        <begin position="99"/>
        <end position="116"/>
    </location>
</feature>
<evidence type="ECO:0000259" key="7">
    <source>
        <dbReference type="Pfam" id="PF04138"/>
    </source>
</evidence>
<accession>F7NMD6</accession>
<dbReference type="PANTHER" id="PTHR38459:SF1">
    <property type="entry name" value="PROPHAGE BACTOPRENOL-LINKED GLUCOSE TRANSLOCASE HOMOLOG"/>
    <property type="match status" value="1"/>
</dbReference>
<dbReference type="PANTHER" id="PTHR38459">
    <property type="entry name" value="PROPHAGE BACTOPRENOL-LINKED GLUCOSE TRANSLOCASE HOMOLOG"/>
    <property type="match status" value="1"/>
</dbReference>
<feature type="transmembrane region" description="Helical" evidence="6">
    <location>
        <begin position="34"/>
        <end position="57"/>
    </location>
</feature>
<sequence>MLKSFVKFSLVGASGVVVNMAVYTLAMYAGLHYLAAAIIAFCFAVTNNFYWNLIWTFRGQGNKSTRDKYCRFVLVSVLNLVVNLLILKTLVESFSLDKALAQLVAIGLVSLLNFVMNRRFTFND</sequence>
<dbReference type="Pfam" id="PF04138">
    <property type="entry name" value="GtrA_DPMS_TM"/>
    <property type="match status" value="1"/>
</dbReference>
<dbReference type="AlphaFoldDB" id="F7NMD6"/>
<evidence type="ECO:0000313" key="9">
    <source>
        <dbReference type="Proteomes" id="UP000003240"/>
    </source>
</evidence>
<keyword evidence="9" id="KW-1185">Reference proteome</keyword>
<name>F7NMD6_9FIRM</name>
<dbReference type="GO" id="GO:0005886">
    <property type="term" value="C:plasma membrane"/>
    <property type="evidence" value="ECO:0007669"/>
    <property type="project" value="TreeGrafter"/>
</dbReference>
<evidence type="ECO:0000313" key="8">
    <source>
        <dbReference type="EMBL" id="EGO62812.1"/>
    </source>
</evidence>
<keyword evidence="3 6" id="KW-0812">Transmembrane</keyword>
<gene>
    <name evidence="8" type="ORF">ALO_16372</name>
</gene>
<keyword evidence="5 6" id="KW-0472">Membrane</keyword>
<dbReference type="EMBL" id="AFGF01000166">
    <property type="protein sequence ID" value="EGO62812.1"/>
    <property type="molecule type" value="Genomic_DNA"/>
</dbReference>
<keyword evidence="4 6" id="KW-1133">Transmembrane helix</keyword>
<dbReference type="eggNOG" id="COG2246">
    <property type="taxonomic scope" value="Bacteria"/>
</dbReference>
<evidence type="ECO:0000256" key="5">
    <source>
        <dbReference type="ARBA" id="ARBA00023136"/>
    </source>
</evidence>
<feature type="transmembrane region" description="Helical" evidence="6">
    <location>
        <begin position="69"/>
        <end position="87"/>
    </location>
</feature>
<dbReference type="RefSeq" id="WP_004097635.1">
    <property type="nucleotide sequence ID" value="NZ_AFGF01000166.1"/>
</dbReference>
<proteinExistence type="inferred from homology"/>
<dbReference type="Proteomes" id="UP000003240">
    <property type="component" value="Unassembled WGS sequence"/>
</dbReference>
<comment type="subcellular location">
    <subcellularLocation>
        <location evidence="1">Membrane</location>
        <topology evidence="1">Multi-pass membrane protein</topology>
    </subcellularLocation>
</comment>
<dbReference type="STRING" id="1009370.ALO_16372"/>
<organism evidence="8 9">
    <name type="scientific">Acetonema longum DSM 6540</name>
    <dbReference type="NCBI Taxonomy" id="1009370"/>
    <lineage>
        <taxon>Bacteria</taxon>
        <taxon>Bacillati</taxon>
        <taxon>Bacillota</taxon>
        <taxon>Negativicutes</taxon>
        <taxon>Acetonemataceae</taxon>
        <taxon>Acetonema</taxon>
    </lineage>
</organism>
<feature type="transmembrane region" description="Helical" evidence="6">
    <location>
        <begin position="7"/>
        <end position="28"/>
    </location>
</feature>
<evidence type="ECO:0000256" key="2">
    <source>
        <dbReference type="ARBA" id="ARBA00009399"/>
    </source>
</evidence>
<evidence type="ECO:0000256" key="1">
    <source>
        <dbReference type="ARBA" id="ARBA00004141"/>
    </source>
</evidence>